<evidence type="ECO:0000256" key="5">
    <source>
        <dbReference type="ARBA" id="ARBA00022917"/>
    </source>
</evidence>
<dbReference type="AlphaFoldDB" id="A0AAE2BMV3"/>
<dbReference type="Gene3D" id="3.30.420.60">
    <property type="entry name" value="eRF1 domain 2"/>
    <property type="match status" value="1"/>
</dbReference>
<comment type="caution">
    <text evidence="10">The sequence shown here is derived from an EMBL/GenBank/DDBJ whole genome shotgun (WGS) entry which is preliminary data.</text>
</comment>
<comment type="function">
    <text evidence="6">Directs the termination of nascent peptide synthesis (translation) in response to the termination codons UAA, UAG and UGA. Modulates plant growth and development.</text>
</comment>
<dbReference type="InterPro" id="IPR005140">
    <property type="entry name" value="eRF1_Pelota-like_N"/>
</dbReference>
<accession>A0AAE2BMV3</accession>
<organism evidence="10 11">
    <name type="scientific">Sesamum angolense</name>
    <dbReference type="NCBI Taxonomy" id="2727404"/>
    <lineage>
        <taxon>Eukaryota</taxon>
        <taxon>Viridiplantae</taxon>
        <taxon>Streptophyta</taxon>
        <taxon>Embryophyta</taxon>
        <taxon>Tracheophyta</taxon>
        <taxon>Spermatophyta</taxon>
        <taxon>Magnoliopsida</taxon>
        <taxon>eudicotyledons</taxon>
        <taxon>Gunneridae</taxon>
        <taxon>Pentapetalae</taxon>
        <taxon>asterids</taxon>
        <taxon>lamiids</taxon>
        <taxon>Lamiales</taxon>
        <taxon>Pedaliaceae</taxon>
        <taxon>Sesamum</taxon>
    </lineage>
</organism>
<feature type="domain" description="eRF1/Pelota-like N-terminal" evidence="7">
    <location>
        <begin position="29"/>
        <end position="58"/>
    </location>
</feature>
<dbReference type="PANTHER" id="PTHR10113">
    <property type="entry name" value="PEPTIDE CHAIN RELEASE FACTOR SUBUNIT 1"/>
    <property type="match status" value="1"/>
</dbReference>
<reference evidence="10" key="1">
    <citation type="submission" date="2020-06" db="EMBL/GenBank/DDBJ databases">
        <authorList>
            <person name="Li T."/>
            <person name="Hu X."/>
            <person name="Zhang T."/>
            <person name="Song X."/>
            <person name="Zhang H."/>
            <person name="Dai N."/>
            <person name="Sheng W."/>
            <person name="Hou X."/>
            <person name="Wei L."/>
        </authorList>
    </citation>
    <scope>NUCLEOTIDE SEQUENCE</scope>
    <source>
        <strain evidence="10">K16</strain>
        <tissue evidence="10">Leaf</tissue>
    </source>
</reference>
<reference evidence="10" key="2">
    <citation type="journal article" date="2024" name="Plant">
        <title>Genomic evolution and insights into agronomic trait innovations of Sesamum species.</title>
        <authorList>
            <person name="Miao H."/>
            <person name="Wang L."/>
            <person name="Qu L."/>
            <person name="Liu H."/>
            <person name="Sun Y."/>
            <person name="Le M."/>
            <person name="Wang Q."/>
            <person name="Wei S."/>
            <person name="Zheng Y."/>
            <person name="Lin W."/>
            <person name="Duan Y."/>
            <person name="Cao H."/>
            <person name="Xiong S."/>
            <person name="Wang X."/>
            <person name="Wei L."/>
            <person name="Li C."/>
            <person name="Ma Q."/>
            <person name="Ju M."/>
            <person name="Zhao R."/>
            <person name="Li G."/>
            <person name="Mu C."/>
            <person name="Tian Q."/>
            <person name="Mei H."/>
            <person name="Zhang T."/>
            <person name="Gao T."/>
            <person name="Zhang H."/>
        </authorList>
    </citation>
    <scope>NUCLEOTIDE SEQUENCE</scope>
    <source>
        <strain evidence="10">K16</strain>
    </source>
</reference>
<dbReference type="GO" id="GO:0005737">
    <property type="term" value="C:cytoplasm"/>
    <property type="evidence" value="ECO:0007669"/>
    <property type="project" value="UniProtKB-SubCell"/>
</dbReference>
<keyword evidence="11" id="KW-1185">Reference proteome</keyword>
<feature type="domain" description="eRF1" evidence="9">
    <location>
        <begin position="222"/>
        <end position="347"/>
    </location>
</feature>
<evidence type="ECO:0000259" key="9">
    <source>
        <dbReference type="Pfam" id="PF03465"/>
    </source>
</evidence>
<evidence type="ECO:0000256" key="2">
    <source>
        <dbReference type="ARBA" id="ARBA00005326"/>
    </source>
</evidence>
<dbReference type="EMBL" id="JACGWL010000012">
    <property type="protein sequence ID" value="KAK4391160.1"/>
    <property type="molecule type" value="Genomic_DNA"/>
</dbReference>
<dbReference type="Pfam" id="PF03465">
    <property type="entry name" value="eRF1_3"/>
    <property type="match status" value="1"/>
</dbReference>
<evidence type="ECO:0000313" key="10">
    <source>
        <dbReference type="EMBL" id="KAK4391160.1"/>
    </source>
</evidence>
<evidence type="ECO:0000256" key="1">
    <source>
        <dbReference type="ARBA" id="ARBA00004496"/>
    </source>
</evidence>
<dbReference type="InterPro" id="IPR005142">
    <property type="entry name" value="eRF1_3"/>
</dbReference>
<dbReference type="NCBIfam" id="TIGR03676">
    <property type="entry name" value="aRF1_eRF1"/>
    <property type="match status" value="1"/>
</dbReference>
<dbReference type="InterPro" id="IPR005141">
    <property type="entry name" value="eRF1_2"/>
</dbReference>
<dbReference type="InterPro" id="IPR024049">
    <property type="entry name" value="eRF1_1_sf"/>
</dbReference>
<keyword evidence="3" id="KW-0963">Cytoplasm</keyword>
<dbReference type="GO" id="GO:0003747">
    <property type="term" value="F:translation release factor activity"/>
    <property type="evidence" value="ECO:0007669"/>
    <property type="project" value="InterPro"/>
</dbReference>
<evidence type="ECO:0000256" key="3">
    <source>
        <dbReference type="ARBA" id="ARBA00022490"/>
    </source>
</evidence>
<evidence type="ECO:0000259" key="8">
    <source>
        <dbReference type="Pfam" id="PF03464"/>
    </source>
</evidence>
<dbReference type="SUPFAM" id="SSF55481">
    <property type="entry name" value="N-terminal domain of eukaryotic peptide chain release factor subunit 1, ERF1"/>
    <property type="match status" value="1"/>
</dbReference>
<dbReference type="InterPro" id="IPR029064">
    <property type="entry name" value="Ribosomal_eL30-like_sf"/>
</dbReference>
<dbReference type="SUPFAM" id="SSF53137">
    <property type="entry name" value="Translational machinery components"/>
    <property type="match status" value="1"/>
</dbReference>
<dbReference type="InterPro" id="IPR004403">
    <property type="entry name" value="Peptide_chain-rel_eRF1/aRF1"/>
</dbReference>
<comment type="subcellular location">
    <subcellularLocation>
        <location evidence="1">Cytoplasm</location>
    </subcellularLocation>
</comment>
<keyword evidence="4" id="KW-0341">Growth regulation</keyword>
<evidence type="ECO:0000256" key="6">
    <source>
        <dbReference type="ARBA" id="ARBA00045523"/>
    </source>
</evidence>
<evidence type="ECO:0000256" key="4">
    <source>
        <dbReference type="ARBA" id="ARBA00022604"/>
    </source>
</evidence>
<dbReference type="Pfam" id="PF03464">
    <property type="entry name" value="eRF1_2"/>
    <property type="match status" value="1"/>
</dbReference>
<protein>
    <submittedName>
        <fullName evidence="10">Eukaryotic peptide chain release factor subunit-2</fullName>
    </submittedName>
</protein>
<comment type="similarity">
    <text evidence="2">Belongs to the eukaryotic release factor 1 family.</text>
</comment>
<proteinExistence type="inferred from homology"/>
<evidence type="ECO:0000259" key="7">
    <source>
        <dbReference type="Pfam" id="PF03463"/>
    </source>
</evidence>
<dbReference type="InterPro" id="IPR042226">
    <property type="entry name" value="eFR1_2_sf"/>
</dbReference>
<keyword evidence="5" id="KW-0648">Protein biosynthesis</keyword>
<gene>
    <name evidence="10" type="ORF">Sango_2179300</name>
</gene>
<dbReference type="Pfam" id="PF03463">
    <property type="entry name" value="eRF1_1"/>
    <property type="match status" value="1"/>
</dbReference>
<sequence>MLDGHETDKNIEIWKIKKLIKALEAARDAGDEFGTASNIKSRVNRQSVLGAITSAQQRPINASLYLCDNKFHTEALSELLESDDKFGFIIMDGNGTLFGTLSGNTREILHKFSVDLPKKHGRGGQSALRFARLRMEKRHNYVRKTAELATQFYINPQTSQPNVSGLILAGSADFKTELSQSDMFDPRLQAKILNVVDVSYGGENGFNQAIELSAEILSNVKFIQEKRLIGKYFEEISQDTGKYVFGVDDTLKVLEMGAVETLIVWENLDITRYVLKNTSTGELLIKHFNKEQEIDQKNFRDAATNAELEVHEKMSLLEWFANEYRRFGCTLEFVTNKSQEGSQFCRGVEQKTCTSAQGLALDDAAPTLLTEKNQRNFKKSSWLNSTGGDKESHEGGGNVMFATYPTKRETICNPCLCSAYGHLLVHLGYLQSAKVESVKLEISFMSERASLFLSSIGLLGEYCPSSRKKDRQSSLEIGCMHLKPLRGNNTLCQRCQFMRPVSAAKNFYRIKEESFIEDNLLPFW</sequence>
<evidence type="ECO:0000313" key="11">
    <source>
        <dbReference type="Proteomes" id="UP001289374"/>
    </source>
</evidence>
<dbReference type="FunFam" id="3.30.1330.30:FF:000006">
    <property type="entry name" value="Peptide chain release factor subunit 1"/>
    <property type="match status" value="1"/>
</dbReference>
<dbReference type="SUPFAM" id="SSF55315">
    <property type="entry name" value="L30e-like"/>
    <property type="match status" value="1"/>
</dbReference>
<name>A0AAE2BMV3_9LAMI</name>
<dbReference type="FunFam" id="3.30.420.60:FF:000001">
    <property type="entry name" value="Eukaryotic peptide chain release factor subunit 1"/>
    <property type="match status" value="1"/>
</dbReference>
<dbReference type="Proteomes" id="UP001289374">
    <property type="component" value="Unassembled WGS sequence"/>
</dbReference>
<feature type="domain" description="eRF1" evidence="8">
    <location>
        <begin position="85"/>
        <end position="218"/>
    </location>
</feature>
<dbReference type="Gene3D" id="3.30.960.10">
    <property type="entry name" value="eRF1 domain 1"/>
    <property type="match status" value="2"/>
</dbReference>
<dbReference type="Gene3D" id="3.30.1330.30">
    <property type="match status" value="1"/>
</dbReference>